<organism evidence="1 2">
    <name type="scientific">Streblomastix strix</name>
    <dbReference type="NCBI Taxonomy" id="222440"/>
    <lineage>
        <taxon>Eukaryota</taxon>
        <taxon>Metamonada</taxon>
        <taxon>Preaxostyla</taxon>
        <taxon>Oxymonadida</taxon>
        <taxon>Streblomastigidae</taxon>
        <taxon>Streblomastix</taxon>
    </lineage>
</organism>
<dbReference type="AlphaFoldDB" id="A0A5J4UG76"/>
<reference evidence="1 2" key="1">
    <citation type="submission" date="2019-03" db="EMBL/GenBank/DDBJ databases">
        <title>Single cell metagenomics reveals metabolic interactions within the superorganism composed of flagellate Streblomastix strix and complex community of Bacteroidetes bacteria on its surface.</title>
        <authorList>
            <person name="Treitli S.C."/>
            <person name="Kolisko M."/>
            <person name="Husnik F."/>
            <person name="Keeling P."/>
            <person name="Hampl V."/>
        </authorList>
    </citation>
    <scope>NUCLEOTIDE SEQUENCE [LARGE SCALE GENOMIC DNA]</scope>
    <source>
        <strain evidence="1">ST1C</strain>
    </source>
</reference>
<dbReference type="EMBL" id="SNRW01016710">
    <property type="protein sequence ID" value="KAA6369091.1"/>
    <property type="molecule type" value="Genomic_DNA"/>
</dbReference>
<evidence type="ECO:0000313" key="1">
    <source>
        <dbReference type="EMBL" id="KAA6369091.1"/>
    </source>
</evidence>
<protein>
    <submittedName>
        <fullName evidence="1">Uncharacterized protein</fullName>
    </submittedName>
</protein>
<name>A0A5J4UG76_9EUKA</name>
<sequence>MDFVHLRSISYKCIFKFIRSYIKDCTSRLEKTILDIIELIAEQGIMMYNPYIPPDPIFDNFESSGLMDTIANIIKDKAENNKEYSSETVQLIIIYIQINKGGPFECSIFEIFFTIFENIIDNISRNWEVVRNEAQFLKQAQLFRSCYLIRQNRILPNCILDLLKQKICPLIHINCINCTQCQKWAQTQEGPNFIELKYIVFDCLYECSQIVEPFRIMLQNNHNFVEHYISPLIQLARSYESKTQINHHLNLESLNCVDFLVTATSELIRHSNKFYDKFVILSTLDSLIKLSSYQQNIHLNPLYDNRTASIRRKCRERLREVQIYGNYLEQSFLVSLGYTKVQVTSFGIAGGVGEEDDRNVKLAVQQIIDLFETLRQGSIIYQAYQEIILQQLLCKVAFEEFEEEGGMEEIDSHIIISDDYKKYTSMTSILNYYCNYFINYNRQ</sequence>
<evidence type="ECO:0000313" key="2">
    <source>
        <dbReference type="Proteomes" id="UP000324800"/>
    </source>
</evidence>
<dbReference type="Proteomes" id="UP000324800">
    <property type="component" value="Unassembled WGS sequence"/>
</dbReference>
<comment type="caution">
    <text evidence="1">The sequence shown here is derived from an EMBL/GenBank/DDBJ whole genome shotgun (WGS) entry which is preliminary data.</text>
</comment>
<gene>
    <name evidence="1" type="ORF">EZS28_035382</name>
</gene>
<accession>A0A5J4UG76</accession>
<proteinExistence type="predicted"/>